<dbReference type="AlphaFoldDB" id="A0A0E9WU26"/>
<accession>A0A0E9WU26</accession>
<dbReference type="EMBL" id="GBXM01014821">
    <property type="protein sequence ID" value="JAH93756.1"/>
    <property type="molecule type" value="Transcribed_RNA"/>
</dbReference>
<sequence length="94" mass="10579">MLLPITKCNISSKHGTWSSVKLLKQENKYTLMLSFTPSPPLSPSCVHTHTHVYTNIHSQPINTGHDFLYLLPFGTSNKASKNQTLQLKLFLIAE</sequence>
<proteinExistence type="predicted"/>
<evidence type="ECO:0000313" key="1">
    <source>
        <dbReference type="EMBL" id="JAH93756.1"/>
    </source>
</evidence>
<reference evidence="1" key="2">
    <citation type="journal article" date="2015" name="Fish Shellfish Immunol.">
        <title>Early steps in the European eel (Anguilla anguilla)-Vibrio vulnificus interaction in the gills: Role of the RtxA13 toxin.</title>
        <authorList>
            <person name="Callol A."/>
            <person name="Pajuelo D."/>
            <person name="Ebbesson L."/>
            <person name="Teles M."/>
            <person name="MacKenzie S."/>
            <person name="Amaro C."/>
        </authorList>
    </citation>
    <scope>NUCLEOTIDE SEQUENCE</scope>
</reference>
<reference evidence="1" key="1">
    <citation type="submission" date="2014-11" db="EMBL/GenBank/DDBJ databases">
        <authorList>
            <person name="Amaro Gonzalez C."/>
        </authorList>
    </citation>
    <scope>NUCLEOTIDE SEQUENCE</scope>
</reference>
<name>A0A0E9WU26_ANGAN</name>
<organism evidence="1">
    <name type="scientific">Anguilla anguilla</name>
    <name type="common">European freshwater eel</name>
    <name type="synonym">Muraena anguilla</name>
    <dbReference type="NCBI Taxonomy" id="7936"/>
    <lineage>
        <taxon>Eukaryota</taxon>
        <taxon>Metazoa</taxon>
        <taxon>Chordata</taxon>
        <taxon>Craniata</taxon>
        <taxon>Vertebrata</taxon>
        <taxon>Euteleostomi</taxon>
        <taxon>Actinopterygii</taxon>
        <taxon>Neopterygii</taxon>
        <taxon>Teleostei</taxon>
        <taxon>Anguilliformes</taxon>
        <taxon>Anguillidae</taxon>
        <taxon>Anguilla</taxon>
    </lineage>
</organism>
<protein>
    <submittedName>
        <fullName evidence="1">Uncharacterized protein</fullName>
    </submittedName>
</protein>